<dbReference type="CDD" id="cd07983">
    <property type="entry name" value="LPLAT_DUF374-like"/>
    <property type="match status" value="1"/>
</dbReference>
<evidence type="ECO:0000259" key="2">
    <source>
        <dbReference type="Pfam" id="PF04028"/>
    </source>
</evidence>
<sequence>MAPPRAPRALFRAVSRALTRAHWVHALSREIIIWYIRFVRLTSIWRIEGTADRDRLHDIGQPFLIILWHNRIAMMPYAWEEETRNLTVMASSHRDGQLVIDGLGRFGFSAIPIDSRQGGSGPTRQVLRVLKEGRCVGITPDGPRGPRMRMRPAMAQLAAMAQVPIVPVTYGVSRRKLLSSWDRFLLPIPFSRAICLWGEAIDPPARGDPADLERCTREMEAALNDLSATCDRRCGVDPIEPAPEGSAPRPGSRERTREGNA</sequence>
<keyword evidence="4" id="KW-1185">Reference proteome</keyword>
<feature type="region of interest" description="Disordered" evidence="1">
    <location>
        <begin position="234"/>
        <end position="261"/>
    </location>
</feature>
<dbReference type="GO" id="GO:0016746">
    <property type="term" value="F:acyltransferase activity"/>
    <property type="evidence" value="ECO:0007669"/>
    <property type="project" value="UniProtKB-KW"/>
</dbReference>
<dbReference type="Proteomes" id="UP000672602">
    <property type="component" value="Unassembled WGS sequence"/>
</dbReference>
<gene>
    <name evidence="3" type="ORF">KAJ83_17900</name>
</gene>
<feature type="domain" description="DUF374" evidence="2">
    <location>
        <begin position="82"/>
        <end position="147"/>
    </location>
</feature>
<protein>
    <submittedName>
        <fullName evidence="3">Lysophospholipid acyltransferase family protein</fullName>
    </submittedName>
</protein>
<dbReference type="RefSeq" id="WP_210683489.1">
    <property type="nucleotide sequence ID" value="NZ_JAGMWN010000012.1"/>
</dbReference>
<dbReference type="AlphaFoldDB" id="A0A8J7S5J3"/>
<feature type="compositionally biased region" description="Basic and acidic residues" evidence="1">
    <location>
        <begin position="251"/>
        <end position="261"/>
    </location>
</feature>
<evidence type="ECO:0000313" key="3">
    <source>
        <dbReference type="EMBL" id="MBP5858898.1"/>
    </source>
</evidence>
<evidence type="ECO:0000256" key="1">
    <source>
        <dbReference type="SAM" id="MobiDB-lite"/>
    </source>
</evidence>
<proteinExistence type="predicted"/>
<dbReference type="Pfam" id="PF04028">
    <property type="entry name" value="DUF374"/>
    <property type="match status" value="1"/>
</dbReference>
<reference evidence="3" key="1">
    <citation type="submission" date="2021-04" db="EMBL/GenBank/DDBJ databases">
        <authorList>
            <person name="Zhang D.-C."/>
        </authorList>
    </citation>
    <scope>NUCLEOTIDE SEQUENCE</scope>
    <source>
        <strain evidence="3">CGMCC 1.15697</strain>
    </source>
</reference>
<evidence type="ECO:0000313" key="4">
    <source>
        <dbReference type="Proteomes" id="UP000672602"/>
    </source>
</evidence>
<comment type="caution">
    <text evidence="3">The sequence shown here is derived from an EMBL/GenBank/DDBJ whole genome shotgun (WGS) entry which is preliminary data.</text>
</comment>
<keyword evidence="3" id="KW-0012">Acyltransferase</keyword>
<keyword evidence="3" id="KW-0808">Transferase</keyword>
<dbReference type="InterPro" id="IPR007172">
    <property type="entry name" value="DUF374"/>
</dbReference>
<name>A0A8J7S5J3_9PROT</name>
<dbReference type="EMBL" id="JAGMWN010000012">
    <property type="protein sequence ID" value="MBP5858898.1"/>
    <property type="molecule type" value="Genomic_DNA"/>
</dbReference>
<accession>A0A8J7S5J3</accession>
<organism evidence="3 4">
    <name type="scientific">Marivibrio halodurans</name>
    <dbReference type="NCBI Taxonomy" id="2039722"/>
    <lineage>
        <taxon>Bacteria</taxon>
        <taxon>Pseudomonadati</taxon>
        <taxon>Pseudomonadota</taxon>
        <taxon>Alphaproteobacteria</taxon>
        <taxon>Rhodospirillales</taxon>
        <taxon>Rhodospirillaceae</taxon>
        <taxon>Marivibrio</taxon>
    </lineage>
</organism>